<protein>
    <recommendedName>
        <fullName evidence="4">Molybdopterin synthase catalytic subunit</fullName>
        <ecNumber evidence="3">2.8.1.12</ecNumber>
    </recommendedName>
    <alternativeName>
        <fullName evidence="9">MPT synthase subunit 2</fullName>
    </alternativeName>
    <alternativeName>
        <fullName evidence="7">Molybdenum cofactor biosynthesis protein E</fullName>
    </alternativeName>
    <alternativeName>
        <fullName evidence="8">Molybdopterin-converting factor large subunit</fullName>
    </alternativeName>
    <alternativeName>
        <fullName evidence="10">Molybdopterin-converting factor subunit 2</fullName>
    </alternativeName>
</protein>
<comment type="similarity">
    <text evidence="2">Belongs to the MoaE family.</text>
</comment>
<dbReference type="Pfam" id="PF02391">
    <property type="entry name" value="MoaE"/>
    <property type="match status" value="1"/>
</dbReference>
<name>A0ABR8LFD1_9ALTE</name>
<evidence type="ECO:0000313" key="13">
    <source>
        <dbReference type="Proteomes" id="UP000624419"/>
    </source>
</evidence>
<evidence type="ECO:0000256" key="9">
    <source>
        <dbReference type="ARBA" id="ARBA00030781"/>
    </source>
</evidence>
<evidence type="ECO:0000313" key="12">
    <source>
        <dbReference type="EMBL" id="MBD3584243.1"/>
    </source>
</evidence>
<accession>A0ABR8LFD1</accession>
<organism evidence="12 13">
    <name type="scientific">Salinimonas profundi</name>
    <dbReference type="NCBI Taxonomy" id="2729140"/>
    <lineage>
        <taxon>Bacteria</taxon>
        <taxon>Pseudomonadati</taxon>
        <taxon>Pseudomonadota</taxon>
        <taxon>Gammaproteobacteria</taxon>
        <taxon>Alteromonadales</taxon>
        <taxon>Alteromonadaceae</taxon>
        <taxon>Alteromonas/Salinimonas group</taxon>
        <taxon>Salinimonas</taxon>
    </lineage>
</organism>
<evidence type="ECO:0000256" key="7">
    <source>
        <dbReference type="ARBA" id="ARBA00029745"/>
    </source>
</evidence>
<evidence type="ECO:0000256" key="8">
    <source>
        <dbReference type="ARBA" id="ARBA00030407"/>
    </source>
</evidence>
<dbReference type="InterPro" id="IPR003448">
    <property type="entry name" value="Mopterin_biosynth_MoaE"/>
</dbReference>
<sequence length="155" mass="17021">MFARVSDTDFNQQRLYDELVAGCAASPGGIVTFTGLVRDFNDNGKIDGLSLEHYPPMTEHAMRSLAEQAISRFALTNAGIVHRVGHLSNFSQIVWVGCAASHRASAFDAACYIMDTLKTAVPLWKKEFQNGTGHWVKAKASDADASLAWMKDNDR</sequence>
<dbReference type="EC" id="2.8.1.12" evidence="3"/>
<evidence type="ECO:0000256" key="4">
    <source>
        <dbReference type="ARBA" id="ARBA00013858"/>
    </source>
</evidence>
<evidence type="ECO:0000256" key="10">
    <source>
        <dbReference type="ARBA" id="ARBA00032474"/>
    </source>
</evidence>
<proteinExistence type="inferred from homology"/>
<dbReference type="PANTHER" id="PTHR23404">
    <property type="entry name" value="MOLYBDOPTERIN SYNTHASE RELATED"/>
    <property type="match status" value="1"/>
</dbReference>
<dbReference type="Proteomes" id="UP000624419">
    <property type="component" value="Unassembled WGS sequence"/>
</dbReference>
<dbReference type="CDD" id="cd00756">
    <property type="entry name" value="MoaE"/>
    <property type="match status" value="1"/>
</dbReference>
<keyword evidence="13" id="KW-1185">Reference proteome</keyword>
<dbReference type="InterPro" id="IPR036563">
    <property type="entry name" value="MoaE_sf"/>
</dbReference>
<comment type="pathway">
    <text evidence="1">Cofactor biosynthesis; molybdopterin biosynthesis.</text>
</comment>
<comment type="caution">
    <text evidence="12">The sequence shown here is derived from an EMBL/GenBank/DDBJ whole genome shotgun (WGS) entry which is preliminary data.</text>
</comment>
<dbReference type="Gene3D" id="3.90.1170.40">
    <property type="entry name" value="Molybdopterin biosynthesis MoaE subunit"/>
    <property type="match status" value="1"/>
</dbReference>
<evidence type="ECO:0000256" key="5">
    <source>
        <dbReference type="ARBA" id="ARBA00023150"/>
    </source>
</evidence>
<evidence type="ECO:0000256" key="6">
    <source>
        <dbReference type="ARBA" id="ARBA00026066"/>
    </source>
</evidence>
<reference evidence="12 13" key="1">
    <citation type="submission" date="2020-04" db="EMBL/GenBank/DDBJ databases">
        <title>Salinimonas sp. HHU 13199.</title>
        <authorList>
            <person name="Cui X."/>
            <person name="Zhang D."/>
        </authorList>
    </citation>
    <scope>NUCLEOTIDE SEQUENCE [LARGE SCALE GENOMIC DNA]</scope>
    <source>
        <strain evidence="12 13">HHU 13199</strain>
    </source>
</reference>
<evidence type="ECO:0000256" key="11">
    <source>
        <dbReference type="ARBA" id="ARBA00049878"/>
    </source>
</evidence>
<dbReference type="EMBL" id="JABBXD010000001">
    <property type="protein sequence ID" value="MBD3584243.1"/>
    <property type="molecule type" value="Genomic_DNA"/>
</dbReference>
<dbReference type="SUPFAM" id="SSF54690">
    <property type="entry name" value="Molybdopterin synthase subunit MoaE"/>
    <property type="match status" value="1"/>
</dbReference>
<keyword evidence="5" id="KW-0501">Molybdenum cofactor biosynthesis</keyword>
<comment type="subunit">
    <text evidence="6">Heterotetramer of 2 MoaD subunits and 2 MoaE subunits. Also stable as homodimer. The enzyme changes between these two forms during catalysis.</text>
</comment>
<gene>
    <name evidence="12" type="ORF">HHX48_00655</name>
</gene>
<evidence type="ECO:0000256" key="1">
    <source>
        <dbReference type="ARBA" id="ARBA00005046"/>
    </source>
</evidence>
<dbReference type="RefSeq" id="WP_191021722.1">
    <property type="nucleotide sequence ID" value="NZ_JABBXD010000001.1"/>
</dbReference>
<comment type="catalytic activity">
    <reaction evidence="11">
        <text>2 [molybdopterin-synthase sulfur-carrier protein]-C-terminal-Gly-aminoethanethioate + cyclic pyranopterin phosphate + H2O = molybdopterin + 2 [molybdopterin-synthase sulfur-carrier protein]-C-terminal Gly-Gly + 2 H(+)</text>
        <dbReference type="Rhea" id="RHEA:26333"/>
        <dbReference type="Rhea" id="RHEA-COMP:12202"/>
        <dbReference type="Rhea" id="RHEA-COMP:19907"/>
        <dbReference type="ChEBI" id="CHEBI:15377"/>
        <dbReference type="ChEBI" id="CHEBI:15378"/>
        <dbReference type="ChEBI" id="CHEBI:58698"/>
        <dbReference type="ChEBI" id="CHEBI:59648"/>
        <dbReference type="ChEBI" id="CHEBI:90778"/>
        <dbReference type="ChEBI" id="CHEBI:232372"/>
        <dbReference type="EC" id="2.8.1.12"/>
    </reaction>
</comment>
<evidence type="ECO:0000256" key="3">
    <source>
        <dbReference type="ARBA" id="ARBA00011950"/>
    </source>
</evidence>
<evidence type="ECO:0000256" key="2">
    <source>
        <dbReference type="ARBA" id="ARBA00005426"/>
    </source>
</evidence>